<name>A0A5B7DTU8_PORTR</name>
<dbReference type="EMBL" id="VSRR010001414">
    <property type="protein sequence ID" value="MPC25081.1"/>
    <property type="molecule type" value="Genomic_DNA"/>
</dbReference>
<keyword evidence="5" id="KW-1185">Reference proteome</keyword>
<accession>A0A5B7DTU8</accession>
<evidence type="ECO:0000256" key="1">
    <source>
        <dbReference type="ARBA" id="ARBA00022690"/>
    </source>
</evidence>
<dbReference type="AlphaFoldDB" id="A0A5B7DTU8"/>
<dbReference type="Pfam" id="PF00079">
    <property type="entry name" value="Serpin"/>
    <property type="match status" value="1"/>
</dbReference>
<dbReference type="InterPro" id="IPR023796">
    <property type="entry name" value="Serpin_dom"/>
</dbReference>
<dbReference type="Proteomes" id="UP000324222">
    <property type="component" value="Unassembled WGS sequence"/>
</dbReference>
<gene>
    <name evidence="4" type="ORF">E2C01_018181</name>
</gene>
<sequence>MMRLRNLPNPMASSKVYRDTAILEYPRRIRHQEHPADYKALIKAEAAFRHQLFQAASASWGCMENLVMSPVTLLLNLGSIYMNSAGETEHELAKALHWARGKEAFQRGAEDLMATLVVSATLSLALVLKYTL</sequence>
<comment type="caution">
    <text evidence="4">The sequence shown here is derived from an EMBL/GenBank/DDBJ whole genome shotgun (WGS) entry which is preliminary data.</text>
</comment>
<evidence type="ECO:0000256" key="2">
    <source>
        <dbReference type="ARBA" id="ARBA00022900"/>
    </source>
</evidence>
<dbReference type="SUPFAM" id="SSF56574">
    <property type="entry name" value="Serpins"/>
    <property type="match status" value="1"/>
</dbReference>
<feature type="domain" description="Serpin" evidence="3">
    <location>
        <begin position="45"/>
        <end position="117"/>
    </location>
</feature>
<protein>
    <recommendedName>
        <fullName evidence="3">Serpin domain-containing protein</fullName>
    </recommendedName>
</protein>
<dbReference type="GO" id="GO:0004867">
    <property type="term" value="F:serine-type endopeptidase inhibitor activity"/>
    <property type="evidence" value="ECO:0007669"/>
    <property type="project" value="UniProtKB-KW"/>
</dbReference>
<dbReference type="InterPro" id="IPR042178">
    <property type="entry name" value="Serpin_sf_1"/>
</dbReference>
<organism evidence="4 5">
    <name type="scientific">Portunus trituberculatus</name>
    <name type="common">Swimming crab</name>
    <name type="synonym">Neptunus trituberculatus</name>
    <dbReference type="NCBI Taxonomy" id="210409"/>
    <lineage>
        <taxon>Eukaryota</taxon>
        <taxon>Metazoa</taxon>
        <taxon>Ecdysozoa</taxon>
        <taxon>Arthropoda</taxon>
        <taxon>Crustacea</taxon>
        <taxon>Multicrustacea</taxon>
        <taxon>Malacostraca</taxon>
        <taxon>Eumalacostraca</taxon>
        <taxon>Eucarida</taxon>
        <taxon>Decapoda</taxon>
        <taxon>Pleocyemata</taxon>
        <taxon>Brachyura</taxon>
        <taxon>Eubrachyura</taxon>
        <taxon>Portunoidea</taxon>
        <taxon>Portunidae</taxon>
        <taxon>Portuninae</taxon>
        <taxon>Portunus</taxon>
    </lineage>
</organism>
<proteinExistence type="predicted"/>
<keyword evidence="2" id="KW-0722">Serine protease inhibitor</keyword>
<evidence type="ECO:0000313" key="5">
    <source>
        <dbReference type="Proteomes" id="UP000324222"/>
    </source>
</evidence>
<reference evidence="4 5" key="1">
    <citation type="submission" date="2019-05" db="EMBL/GenBank/DDBJ databases">
        <title>Another draft genome of Portunus trituberculatus and its Hox gene families provides insights of decapod evolution.</title>
        <authorList>
            <person name="Jeong J.-H."/>
            <person name="Song I."/>
            <person name="Kim S."/>
            <person name="Choi T."/>
            <person name="Kim D."/>
            <person name="Ryu S."/>
            <person name="Kim W."/>
        </authorList>
    </citation>
    <scope>NUCLEOTIDE SEQUENCE [LARGE SCALE GENOMIC DNA]</scope>
    <source>
        <tissue evidence="4">Muscle</tissue>
    </source>
</reference>
<keyword evidence="1" id="KW-0646">Protease inhibitor</keyword>
<dbReference type="InterPro" id="IPR036186">
    <property type="entry name" value="Serpin_sf"/>
</dbReference>
<evidence type="ECO:0000259" key="3">
    <source>
        <dbReference type="Pfam" id="PF00079"/>
    </source>
</evidence>
<dbReference type="Gene3D" id="3.30.497.10">
    <property type="entry name" value="Antithrombin, subunit I, domain 2"/>
    <property type="match status" value="1"/>
</dbReference>
<evidence type="ECO:0000313" key="4">
    <source>
        <dbReference type="EMBL" id="MPC25081.1"/>
    </source>
</evidence>